<dbReference type="SMART" id="SM00267">
    <property type="entry name" value="GGDEF"/>
    <property type="match status" value="1"/>
</dbReference>
<dbReference type="CDD" id="cd00130">
    <property type="entry name" value="PAS"/>
    <property type="match status" value="1"/>
</dbReference>
<keyword evidence="4 5" id="KW-0472">Membrane</keyword>
<comment type="caution">
    <text evidence="9">The sequence shown here is derived from an EMBL/GenBank/DDBJ whole genome shotgun (WGS) entry which is preliminary data.</text>
</comment>
<keyword evidence="3 5" id="KW-1133">Transmembrane helix</keyword>
<dbReference type="Gene3D" id="1.10.3210.10">
    <property type="entry name" value="Hypothetical protein af1432"/>
    <property type="match status" value="1"/>
</dbReference>
<dbReference type="GO" id="GO:0052621">
    <property type="term" value="F:diguanylate cyclase activity"/>
    <property type="evidence" value="ECO:0007669"/>
    <property type="project" value="UniProtKB-EC"/>
</dbReference>
<dbReference type="InterPro" id="IPR003607">
    <property type="entry name" value="HD/PDEase_dom"/>
</dbReference>
<dbReference type="InterPro" id="IPR042240">
    <property type="entry name" value="CHASE_sf"/>
</dbReference>
<dbReference type="SUPFAM" id="SSF109604">
    <property type="entry name" value="HD-domain/PDEase-like"/>
    <property type="match status" value="1"/>
</dbReference>
<dbReference type="InterPro" id="IPR037522">
    <property type="entry name" value="HD_GYP_dom"/>
</dbReference>
<dbReference type="SMART" id="SM01079">
    <property type="entry name" value="CHASE"/>
    <property type="match status" value="1"/>
</dbReference>
<dbReference type="Pfam" id="PF00990">
    <property type="entry name" value="GGDEF"/>
    <property type="match status" value="1"/>
</dbReference>
<evidence type="ECO:0000256" key="5">
    <source>
        <dbReference type="SAM" id="Phobius"/>
    </source>
</evidence>
<dbReference type="RefSeq" id="WP_229535812.1">
    <property type="nucleotide sequence ID" value="NZ_JAJHJB010000021.1"/>
</dbReference>
<dbReference type="EC" id="2.7.7.65" evidence="9"/>
<dbReference type="SUPFAM" id="SSF55785">
    <property type="entry name" value="PYP-like sensor domain (PAS domain)"/>
    <property type="match status" value="1"/>
</dbReference>
<keyword evidence="9" id="KW-0548">Nucleotidyltransferase</keyword>
<dbReference type="InterPro" id="IPR035965">
    <property type="entry name" value="PAS-like_dom_sf"/>
</dbReference>
<comment type="subcellular location">
    <subcellularLocation>
        <location evidence="1">Membrane</location>
    </subcellularLocation>
</comment>
<keyword evidence="9" id="KW-0808">Transferase</keyword>
<feature type="domain" description="GGDEF" evidence="7">
    <location>
        <begin position="454"/>
        <end position="586"/>
    </location>
</feature>
<feature type="domain" description="CHASE" evidence="6">
    <location>
        <begin position="110"/>
        <end position="198"/>
    </location>
</feature>
<dbReference type="InterPro" id="IPR006189">
    <property type="entry name" value="CHASE_dom"/>
</dbReference>
<dbReference type="InterPro" id="IPR000160">
    <property type="entry name" value="GGDEF_dom"/>
</dbReference>
<dbReference type="Gene3D" id="3.30.450.350">
    <property type="entry name" value="CHASE domain"/>
    <property type="match status" value="1"/>
</dbReference>
<dbReference type="Pfam" id="PF13426">
    <property type="entry name" value="PAS_9"/>
    <property type="match status" value="1"/>
</dbReference>
<dbReference type="NCBIfam" id="TIGR00229">
    <property type="entry name" value="sensory_box"/>
    <property type="match status" value="1"/>
</dbReference>
<dbReference type="NCBIfam" id="TIGR00254">
    <property type="entry name" value="GGDEF"/>
    <property type="match status" value="1"/>
</dbReference>
<dbReference type="PANTHER" id="PTHR45228:SF1">
    <property type="entry name" value="CYCLIC DI-GMP PHOSPHODIESTERASE TM_0186"/>
    <property type="match status" value="1"/>
</dbReference>
<dbReference type="CDD" id="cd01949">
    <property type="entry name" value="GGDEF"/>
    <property type="match status" value="1"/>
</dbReference>
<protein>
    <submittedName>
        <fullName evidence="9">Diguanylate cyclase</fullName>
        <ecNumber evidence="9">2.7.7.65</ecNumber>
    </submittedName>
</protein>
<evidence type="ECO:0000256" key="3">
    <source>
        <dbReference type="ARBA" id="ARBA00022989"/>
    </source>
</evidence>
<dbReference type="PANTHER" id="PTHR45228">
    <property type="entry name" value="CYCLIC DI-GMP PHOSPHODIESTERASE TM_0186-RELATED"/>
    <property type="match status" value="1"/>
</dbReference>
<evidence type="ECO:0000256" key="4">
    <source>
        <dbReference type="ARBA" id="ARBA00023136"/>
    </source>
</evidence>
<dbReference type="SMART" id="SM00471">
    <property type="entry name" value="HDc"/>
    <property type="match status" value="1"/>
</dbReference>
<dbReference type="SUPFAM" id="SSF55073">
    <property type="entry name" value="Nucleotide cyclase"/>
    <property type="match status" value="1"/>
</dbReference>
<evidence type="ECO:0000313" key="9">
    <source>
        <dbReference type="EMBL" id="MCC5466693.1"/>
    </source>
</evidence>
<evidence type="ECO:0000259" key="7">
    <source>
        <dbReference type="PROSITE" id="PS50887"/>
    </source>
</evidence>
<dbReference type="Pfam" id="PF13487">
    <property type="entry name" value="HD_5"/>
    <property type="match status" value="1"/>
</dbReference>
<dbReference type="PROSITE" id="PS50887">
    <property type="entry name" value="GGDEF"/>
    <property type="match status" value="1"/>
</dbReference>
<evidence type="ECO:0000256" key="1">
    <source>
        <dbReference type="ARBA" id="ARBA00004370"/>
    </source>
</evidence>
<evidence type="ECO:0000259" key="6">
    <source>
        <dbReference type="PROSITE" id="PS50839"/>
    </source>
</evidence>
<evidence type="ECO:0000259" key="8">
    <source>
        <dbReference type="PROSITE" id="PS51832"/>
    </source>
</evidence>
<dbReference type="InterPro" id="IPR052020">
    <property type="entry name" value="Cyclic_di-GMP/3'3'-cGAMP_PDE"/>
</dbReference>
<proteinExistence type="predicted"/>
<dbReference type="PROSITE" id="PS50839">
    <property type="entry name" value="CHASE"/>
    <property type="match status" value="1"/>
</dbReference>
<accession>A0ABS8HU54</accession>
<dbReference type="EMBL" id="JAJHJB010000021">
    <property type="protein sequence ID" value="MCC5466693.1"/>
    <property type="molecule type" value="Genomic_DNA"/>
</dbReference>
<name>A0ABS8HU54_9FIRM</name>
<feature type="domain" description="HD-GYP" evidence="8">
    <location>
        <begin position="577"/>
        <end position="771"/>
    </location>
</feature>
<evidence type="ECO:0000313" key="10">
    <source>
        <dbReference type="Proteomes" id="UP001165492"/>
    </source>
</evidence>
<keyword evidence="2 5" id="KW-0812">Transmembrane</keyword>
<dbReference type="InterPro" id="IPR043128">
    <property type="entry name" value="Rev_trsase/Diguanyl_cyclase"/>
</dbReference>
<keyword evidence="10" id="KW-1185">Reference proteome</keyword>
<feature type="transmembrane region" description="Helical" evidence="5">
    <location>
        <begin position="6"/>
        <end position="24"/>
    </location>
</feature>
<gene>
    <name evidence="9" type="ORF">LMF89_15200</name>
</gene>
<dbReference type="Pfam" id="PF03924">
    <property type="entry name" value="CHASE"/>
    <property type="match status" value="1"/>
</dbReference>
<reference evidence="9" key="1">
    <citation type="submission" date="2021-11" db="EMBL/GenBank/DDBJ databases">
        <title>Description of a new species Pelosinus isolated from the bottom sediments of Lake Baikal.</title>
        <authorList>
            <person name="Zakharyuk A."/>
        </authorList>
    </citation>
    <scope>NUCLEOTIDE SEQUENCE</scope>
    <source>
        <strain evidence="9">Bkl1</strain>
    </source>
</reference>
<dbReference type="Proteomes" id="UP001165492">
    <property type="component" value="Unassembled WGS sequence"/>
</dbReference>
<dbReference type="PROSITE" id="PS51832">
    <property type="entry name" value="HD_GYP"/>
    <property type="match status" value="1"/>
</dbReference>
<feature type="transmembrane region" description="Helical" evidence="5">
    <location>
        <begin position="261"/>
        <end position="284"/>
    </location>
</feature>
<organism evidence="9 10">
    <name type="scientific">Pelosinus baikalensis</name>
    <dbReference type="NCBI Taxonomy" id="2892015"/>
    <lineage>
        <taxon>Bacteria</taxon>
        <taxon>Bacillati</taxon>
        <taxon>Bacillota</taxon>
        <taxon>Negativicutes</taxon>
        <taxon>Selenomonadales</taxon>
        <taxon>Sporomusaceae</taxon>
        <taxon>Pelosinus</taxon>
    </lineage>
</organism>
<dbReference type="InterPro" id="IPR000014">
    <property type="entry name" value="PAS"/>
</dbReference>
<evidence type="ECO:0000256" key="2">
    <source>
        <dbReference type="ARBA" id="ARBA00022692"/>
    </source>
</evidence>
<dbReference type="CDD" id="cd00077">
    <property type="entry name" value="HDc"/>
    <property type="match status" value="1"/>
</dbReference>
<sequence length="771" mass="87781">MKLKASFLAFLTMATILFGVYVFTKSEQQQYQEKVRAEVLGQLRASQARLEGGLHARLFLEKGLIAFILTRLEMDPQHKITQEEVNRFGAEFMPQLSGINNFTLIQNNKITHIYPLEGNEKMIGIDLSLLPDQNRALQQVIESRSMIIAGPIQLIEGGVGLISRTPIYWTPQGKTEAVYWGQVSLALSQERLFAEAGLYDQSSMLKFAVRGRDGLGKDGGVFWGEEGIFLENPVIINVKVANGLWQLAAVPTKGWERYSPAFIWIWLIGGFLAICSAALVWFLIYSREVQTSLHCSEESLIESEEQFRQMFTKQEVIMYLVDPETYDILNANEAAQKFYGYSLETFKQMKITHLNLLSTTEIREVLTKAFQEKSGQWEFKHRLANGEIRDVEVRMTLIGLRTKQFFFIIAHDISERKKTEERLRYVTFHDSLTGLYARSYFEEEIRRLDMRRSGAVGLMVCDLDGLKLVNDTLGHESGDQMLINAASIFKNSFRDGDVVSRVGGDEFVVIMENITREHMEEACQRLKNGIRMNNESNQDVPVSLSIGFAISSGPSMTMRELFKEADNNMYREKLHRGQKARSAIVQTVVNLLAERDFIIDGHGDRLQDMVSSLAKAIGLSERKIRDMRLLAQFHDIGKVGISEKILMKEEPLTPEEAMEMRRHCEIGQRIALSAPDLTSIADWILKHQEWWDGTGYPLGIAGEDIPIECRILAIADAYDAMTNDRPYRKGMPHDKAIEELKRCAGTQFDPMLIEKFCEIMGACDEKNRIES</sequence>
<dbReference type="InterPro" id="IPR029787">
    <property type="entry name" value="Nucleotide_cyclase"/>
</dbReference>
<dbReference type="Gene3D" id="3.30.450.20">
    <property type="entry name" value="PAS domain"/>
    <property type="match status" value="1"/>
</dbReference>
<dbReference type="Gene3D" id="3.30.70.270">
    <property type="match status" value="1"/>
</dbReference>